<dbReference type="Gene3D" id="3.90.1200.10">
    <property type="match status" value="1"/>
</dbReference>
<evidence type="ECO:0000259" key="1">
    <source>
        <dbReference type="Pfam" id="PF01636"/>
    </source>
</evidence>
<evidence type="ECO:0000313" key="3">
    <source>
        <dbReference type="Proteomes" id="UP000192276"/>
    </source>
</evidence>
<proteinExistence type="predicted"/>
<dbReference type="Gene3D" id="3.30.200.20">
    <property type="entry name" value="Phosphorylase Kinase, domain 1"/>
    <property type="match status" value="1"/>
</dbReference>
<protein>
    <submittedName>
        <fullName evidence="2">Aminoglycoside phosphotransferase</fullName>
    </submittedName>
</protein>
<dbReference type="RefSeq" id="WP_081163671.1">
    <property type="nucleotide sequence ID" value="NZ_LWBP01000100.1"/>
</dbReference>
<dbReference type="SUPFAM" id="SSF56112">
    <property type="entry name" value="Protein kinase-like (PK-like)"/>
    <property type="match status" value="1"/>
</dbReference>
<dbReference type="STRING" id="550983.A4R26_16595"/>
<comment type="caution">
    <text evidence="2">The sequence shown here is derived from an EMBL/GenBank/DDBJ whole genome shotgun (WGS) entry which is preliminary data.</text>
</comment>
<dbReference type="Pfam" id="PF01636">
    <property type="entry name" value="APH"/>
    <property type="match status" value="1"/>
</dbReference>
<keyword evidence="2" id="KW-0808">Transferase</keyword>
<dbReference type="InterPro" id="IPR050249">
    <property type="entry name" value="Pseudomonas-type_ThrB"/>
</dbReference>
<dbReference type="GO" id="GO:0016740">
    <property type="term" value="F:transferase activity"/>
    <property type="evidence" value="ECO:0007669"/>
    <property type="project" value="UniProtKB-KW"/>
</dbReference>
<dbReference type="EMBL" id="LWBP01000100">
    <property type="protein sequence ID" value="OQP63597.1"/>
    <property type="molecule type" value="Genomic_DNA"/>
</dbReference>
<dbReference type="OrthoDB" id="526037at2"/>
<reference evidence="3" key="1">
    <citation type="submission" date="2016-04" db="EMBL/GenBank/DDBJ databases">
        <authorList>
            <person name="Chen L."/>
            <person name="Zhuang W."/>
            <person name="Wang G."/>
        </authorList>
    </citation>
    <scope>NUCLEOTIDE SEQUENCE [LARGE SCALE GENOMIC DNA]</scope>
    <source>
        <strain evidence="3">208</strain>
    </source>
</reference>
<organism evidence="2 3">
    <name type="scientific">Niastella populi</name>
    <dbReference type="NCBI Taxonomy" id="550983"/>
    <lineage>
        <taxon>Bacteria</taxon>
        <taxon>Pseudomonadati</taxon>
        <taxon>Bacteroidota</taxon>
        <taxon>Chitinophagia</taxon>
        <taxon>Chitinophagales</taxon>
        <taxon>Chitinophagaceae</taxon>
        <taxon>Niastella</taxon>
    </lineage>
</organism>
<keyword evidence="3" id="KW-1185">Reference proteome</keyword>
<dbReference type="InterPro" id="IPR011009">
    <property type="entry name" value="Kinase-like_dom_sf"/>
</dbReference>
<dbReference type="InterPro" id="IPR002575">
    <property type="entry name" value="Aminoglycoside_PTrfase"/>
</dbReference>
<evidence type="ECO:0000313" key="2">
    <source>
        <dbReference type="EMBL" id="OQP63597.1"/>
    </source>
</evidence>
<name>A0A1V9FZ50_9BACT</name>
<feature type="domain" description="Aminoglycoside phosphotransferase" evidence="1">
    <location>
        <begin position="17"/>
        <end position="250"/>
    </location>
</feature>
<dbReference type="PANTHER" id="PTHR21064:SF5">
    <property type="entry name" value="SLR1880 PROTEIN"/>
    <property type="match status" value="1"/>
</dbReference>
<accession>A0A1V9FZ50</accession>
<gene>
    <name evidence="2" type="ORF">A4R26_16595</name>
</gene>
<dbReference type="Proteomes" id="UP000192276">
    <property type="component" value="Unassembled WGS sequence"/>
</dbReference>
<dbReference type="PANTHER" id="PTHR21064">
    <property type="entry name" value="AMINOGLYCOSIDE PHOSPHOTRANSFERASE DOMAIN-CONTAINING PROTEIN-RELATED"/>
    <property type="match status" value="1"/>
</dbReference>
<sequence>MFNNILTHFGLTPAQYTVQPFGSGLINHTWKISTDDGQPRYILQQINTAVFKQPEDIALNIGNLGAYLQKHSPNYLFAGALPDSNGTYLYVDDKKRYFRLFPFIARSHSVDMVHSPEQAFEAARQFARFTRLLSGFDTSLLKITIPQFHDLSLRYRQFTGALANGNKLRIRDASVLIDYLQQQRHLVETYEQVKKDPGFRVRVIHHDTKISNVLFDPQKKGLCVIDLDTVMPGYFISDVGDMMRTYLSPVSEEEKDFLQIQVREAFFTAIAQGYLGELSNELTPVEKQHFVYAGQFMIYMQALRFLTDHLNDDVYYGARYDGHNLIRAQNQAILLQQYNEKERSFNQIISTI</sequence>
<dbReference type="AlphaFoldDB" id="A0A1V9FZ50"/>